<evidence type="ECO:0000259" key="1">
    <source>
        <dbReference type="Pfam" id="PF04326"/>
    </source>
</evidence>
<dbReference type="PANTHER" id="PTHR30595">
    <property type="entry name" value="GLPR-RELATED TRANSCRIPTIONAL REPRESSOR"/>
    <property type="match status" value="1"/>
</dbReference>
<dbReference type="Proteomes" id="UP000368474">
    <property type="component" value="Unassembled WGS sequence"/>
</dbReference>
<proteinExistence type="predicted"/>
<dbReference type="InterPro" id="IPR007421">
    <property type="entry name" value="Schlafen_AlbA_2_dom"/>
</dbReference>
<organism evidence="2 3">
    <name type="scientific">Pandoraea morbifera</name>
    <dbReference type="NCBI Taxonomy" id="2508300"/>
    <lineage>
        <taxon>Bacteria</taxon>
        <taxon>Pseudomonadati</taxon>
        <taxon>Pseudomonadota</taxon>
        <taxon>Betaproteobacteria</taxon>
        <taxon>Burkholderiales</taxon>
        <taxon>Burkholderiaceae</taxon>
        <taxon>Pandoraea</taxon>
    </lineage>
</organism>
<dbReference type="PANTHER" id="PTHR30595:SF6">
    <property type="entry name" value="SCHLAFEN ALBA-2 DOMAIN-CONTAINING PROTEIN"/>
    <property type="match status" value="1"/>
</dbReference>
<dbReference type="Gene3D" id="3.30.565.60">
    <property type="match status" value="1"/>
</dbReference>
<sequence>MHQPLHSDRLTRLVRELVALPTETEWVEFKENQEKPQEIGEYISALSNSAAHLDKAYGYLLWGVADDTHEIVGTAFDPKTAKVGGEMLENWLLRMLNPKVPFQFMETAVDGKHVVLLEIGRAYRHPVQFQHNEFIRIGSYTKKLKEFPEKERALWRIFDQTPFEVLLAAEDMPEEEVLNVLDYPAYFDLSETPLPENRSQIIERLSTEQLISKNTSGRWNITNLGAMLFAKRLDDFPNLRRKAVRVIAYAGNDRITTLRERVGTKGYAAGFEGLIGFVNNLLPTNEVIGKALRKTVPMYPELAVRELVVNALIHQDLAVGGTGPMIEIFSDRMEVSNPGVPLVDVERFLDTPPRSRNEALASLMRRFGICEERGSGVDKVVYETEIYQLPAPEFSTSGESTRAVLFAHKALAQMDKRDRIRACYLHACLRYVSRNYMTNTSLRERFGIDPKNSAMASRYIKEAVEHGVIRPYDEQAGKKFMKYVPHWV</sequence>
<name>A0A5E4X3S4_9BURK</name>
<accession>A0A5E4X3S4</accession>
<gene>
    <name evidence="2" type="ORF">PMO31116_03606</name>
</gene>
<dbReference type="EMBL" id="CABPSD010000011">
    <property type="protein sequence ID" value="VVE30953.1"/>
    <property type="molecule type" value="Genomic_DNA"/>
</dbReference>
<dbReference type="Gene3D" id="3.30.950.30">
    <property type="entry name" value="Schlafen, AAA domain"/>
    <property type="match status" value="1"/>
</dbReference>
<dbReference type="Pfam" id="PF04326">
    <property type="entry name" value="SLFN_AlbA_2"/>
    <property type="match status" value="1"/>
</dbReference>
<feature type="domain" description="Schlafen AlbA-2" evidence="1">
    <location>
        <begin position="23"/>
        <end position="144"/>
    </location>
</feature>
<evidence type="ECO:0000313" key="3">
    <source>
        <dbReference type="Proteomes" id="UP000368474"/>
    </source>
</evidence>
<protein>
    <recommendedName>
        <fullName evidence="1">Schlafen AlbA-2 domain-containing protein</fullName>
    </recommendedName>
</protein>
<dbReference type="Pfam" id="PF13749">
    <property type="entry name" value="HATPase_c_4"/>
    <property type="match status" value="1"/>
</dbReference>
<keyword evidence="3" id="KW-1185">Reference proteome</keyword>
<dbReference type="InterPro" id="IPR038461">
    <property type="entry name" value="Schlafen_AlbA_2_dom_sf"/>
</dbReference>
<dbReference type="InterPro" id="IPR038475">
    <property type="entry name" value="RecG_C_sf"/>
</dbReference>
<evidence type="ECO:0000313" key="2">
    <source>
        <dbReference type="EMBL" id="VVE30953.1"/>
    </source>
</evidence>
<reference evidence="2 3" key="1">
    <citation type="submission" date="2019-08" db="EMBL/GenBank/DDBJ databases">
        <authorList>
            <person name="Peeters C."/>
        </authorList>
    </citation>
    <scope>NUCLEOTIDE SEQUENCE [LARGE SCALE GENOMIC DNA]</scope>
    <source>
        <strain evidence="2 3">LMG 31116</strain>
    </source>
</reference>
<dbReference type="AlphaFoldDB" id="A0A5E4X3S4"/>